<proteinExistence type="predicted"/>
<dbReference type="PANTHER" id="PTHR33070">
    <property type="entry name" value="OS06G0725500 PROTEIN"/>
    <property type="match status" value="1"/>
</dbReference>
<dbReference type="Pfam" id="PF03087">
    <property type="entry name" value="BPS1"/>
    <property type="match status" value="1"/>
</dbReference>
<name>A0A8X8B2C7_BRACI</name>
<evidence type="ECO:0000313" key="1">
    <source>
        <dbReference type="EMBL" id="KAG2319208.1"/>
    </source>
</evidence>
<evidence type="ECO:0000313" key="2">
    <source>
        <dbReference type="Proteomes" id="UP000886595"/>
    </source>
</evidence>
<keyword evidence="2" id="KW-1185">Reference proteome</keyword>
<reference evidence="1 2" key="1">
    <citation type="submission" date="2020-02" db="EMBL/GenBank/DDBJ databases">
        <authorList>
            <person name="Ma Q."/>
            <person name="Huang Y."/>
            <person name="Song X."/>
            <person name="Pei D."/>
        </authorList>
    </citation>
    <scope>NUCLEOTIDE SEQUENCE [LARGE SCALE GENOMIC DNA]</scope>
    <source>
        <strain evidence="1">Sxm20200214</strain>
        <tissue evidence="1">Leaf</tissue>
    </source>
</reference>
<accession>A0A8X8B2C7</accession>
<dbReference type="InterPro" id="IPR004320">
    <property type="entry name" value="BPS1_pln"/>
</dbReference>
<dbReference type="EMBL" id="JAAMPC010000003">
    <property type="protein sequence ID" value="KAG2319208.1"/>
    <property type="molecule type" value="Genomic_DNA"/>
</dbReference>
<dbReference type="AlphaFoldDB" id="A0A8X8B2C7"/>
<comment type="caution">
    <text evidence="1">The sequence shown here is derived from an EMBL/GenBank/DDBJ whole genome shotgun (WGS) entry which is preliminary data.</text>
</comment>
<dbReference type="PANTHER" id="PTHR33070:SF108">
    <property type="entry name" value="DOMAIN PROTEIN, PUTATIVE (DUF241)-RELATED"/>
    <property type="match status" value="1"/>
</dbReference>
<protein>
    <submittedName>
        <fullName evidence="1">Uncharacterized protein</fullName>
    </submittedName>
</protein>
<organism evidence="1 2">
    <name type="scientific">Brassica carinata</name>
    <name type="common">Ethiopian mustard</name>
    <name type="synonym">Abyssinian cabbage</name>
    <dbReference type="NCBI Taxonomy" id="52824"/>
    <lineage>
        <taxon>Eukaryota</taxon>
        <taxon>Viridiplantae</taxon>
        <taxon>Streptophyta</taxon>
        <taxon>Embryophyta</taxon>
        <taxon>Tracheophyta</taxon>
        <taxon>Spermatophyta</taxon>
        <taxon>Magnoliopsida</taxon>
        <taxon>eudicotyledons</taxon>
        <taxon>Gunneridae</taxon>
        <taxon>Pentapetalae</taxon>
        <taxon>rosids</taxon>
        <taxon>malvids</taxon>
        <taxon>Brassicales</taxon>
        <taxon>Brassicaceae</taxon>
        <taxon>Brassiceae</taxon>
        <taxon>Brassica</taxon>
    </lineage>
</organism>
<sequence length="275" mass="30520">MIVQEQLRSISLTSRSHPSTIGIEGALSKVETINATTNSSESILMGLASLEDLYDCVEEFLKMGSTQRVMSSDGSEFVEEMLDESLRLMDTCSASRELMAETQEHVRDIQSCVRRKKVAGGGGDQLDVAISSFVGFRKNMRKEAKKLLGSVKKIDGGSSSYDNEHLAAVIDVMRRVVSVSVVVLKSLLVFLPGKQSNMKRKLASLLVKKKYNHDATKNELDTLDYAICGDFFSYDDLQKKLVEVEVSIGGFEKSLEGLFRRLIRIRASLLNIISH</sequence>
<gene>
    <name evidence="1" type="ORF">Bca52824_012421</name>
</gene>
<dbReference type="OrthoDB" id="1701699at2759"/>
<dbReference type="Proteomes" id="UP000886595">
    <property type="component" value="Unassembled WGS sequence"/>
</dbReference>
<dbReference type="GO" id="GO:0048367">
    <property type="term" value="P:shoot system development"/>
    <property type="evidence" value="ECO:0007669"/>
    <property type="project" value="InterPro"/>
</dbReference>
<dbReference type="GO" id="GO:0048364">
    <property type="term" value="P:root development"/>
    <property type="evidence" value="ECO:0007669"/>
    <property type="project" value="InterPro"/>
</dbReference>